<dbReference type="AlphaFoldDB" id="S7QHV8"/>
<gene>
    <name evidence="1" type="ORF">GLOTRDRAFT_125106</name>
</gene>
<accession>S7QHV8</accession>
<protein>
    <recommendedName>
        <fullName evidence="3">F-box domain-containing protein</fullName>
    </recommendedName>
</protein>
<evidence type="ECO:0000313" key="2">
    <source>
        <dbReference type="Proteomes" id="UP000030669"/>
    </source>
</evidence>
<dbReference type="EMBL" id="KB469297">
    <property type="protein sequence ID" value="EPQ58777.1"/>
    <property type="molecule type" value="Genomic_DNA"/>
</dbReference>
<dbReference type="GeneID" id="19301200"/>
<reference evidence="1 2" key="1">
    <citation type="journal article" date="2012" name="Science">
        <title>The Paleozoic origin of enzymatic lignin decomposition reconstructed from 31 fungal genomes.</title>
        <authorList>
            <person name="Floudas D."/>
            <person name="Binder M."/>
            <person name="Riley R."/>
            <person name="Barry K."/>
            <person name="Blanchette R.A."/>
            <person name="Henrissat B."/>
            <person name="Martinez A.T."/>
            <person name="Otillar R."/>
            <person name="Spatafora J.W."/>
            <person name="Yadav J.S."/>
            <person name="Aerts A."/>
            <person name="Benoit I."/>
            <person name="Boyd A."/>
            <person name="Carlson A."/>
            <person name="Copeland A."/>
            <person name="Coutinho P.M."/>
            <person name="de Vries R.P."/>
            <person name="Ferreira P."/>
            <person name="Findley K."/>
            <person name="Foster B."/>
            <person name="Gaskell J."/>
            <person name="Glotzer D."/>
            <person name="Gorecki P."/>
            <person name="Heitman J."/>
            <person name="Hesse C."/>
            <person name="Hori C."/>
            <person name="Igarashi K."/>
            <person name="Jurgens J.A."/>
            <person name="Kallen N."/>
            <person name="Kersten P."/>
            <person name="Kohler A."/>
            <person name="Kuees U."/>
            <person name="Kumar T.K.A."/>
            <person name="Kuo A."/>
            <person name="LaButti K."/>
            <person name="Larrondo L.F."/>
            <person name="Lindquist E."/>
            <person name="Ling A."/>
            <person name="Lombard V."/>
            <person name="Lucas S."/>
            <person name="Lundell T."/>
            <person name="Martin R."/>
            <person name="McLaughlin D.J."/>
            <person name="Morgenstern I."/>
            <person name="Morin E."/>
            <person name="Murat C."/>
            <person name="Nagy L.G."/>
            <person name="Nolan M."/>
            <person name="Ohm R.A."/>
            <person name="Patyshakuliyeva A."/>
            <person name="Rokas A."/>
            <person name="Ruiz-Duenas F.J."/>
            <person name="Sabat G."/>
            <person name="Salamov A."/>
            <person name="Samejima M."/>
            <person name="Schmutz J."/>
            <person name="Slot J.C."/>
            <person name="St John F."/>
            <person name="Stenlid J."/>
            <person name="Sun H."/>
            <person name="Sun S."/>
            <person name="Syed K."/>
            <person name="Tsang A."/>
            <person name="Wiebenga A."/>
            <person name="Young D."/>
            <person name="Pisabarro A."/>
            <person name="Eastwood D.C."/>
            <person name="Martin F."/>
            <person name="Cullen D."/>
            <person name="Grigoriev I.V."/>
            <person name="Hibbett D.S."/>
        </authorList>
    </citation>
    <scope>NUCLEOTIDE SEQUENCE [LARGE SCALE GENOMIC DNA]</scope>
    <source>
        <strain evidence="1 2">ATCC 11539</strain>
    </source>
</reference>
<dbReference type="Proteomes" id="UP000030669">
    <property type="component" value="Unassembled WGS sequence"/>
</dbReference>
<name>S7QHV8_GLOTA</name>
<proteinExistence type="predicted"/>
<evidence type="ECO:0008006" key="3">
    <source>
        <dbReference type="Google" id="ProtNLM"/>
    </source>
</evidence>
<dbReference type="KEGG" id="gtr:GLOTRDRAFT_125106"/>
<dbReference type="RefSeq" id="XP_007861939.1">
    <property type="nucleotide sequence ID" value="XM_007863748.1"/>
</dbReference>
<organism evidence="1 2">
    <name type="scientific">Gloeophyllum trabeum (strain ATCC 11539 / FP-39264 / Madison 617)</name>
    <name type="common">Brown rot fungus</name>
    <dbReference type="NCBI Taxonomy" id="670483"/>
    <lineage>
        <taxon>Eukaryota</taxon>
        <taxon>Fungi</taxon>
        <taxon>Dikarya</taxon>
        <taxon>Basidiomycota</taxon>
        <taxon>Agaricomycotina</taxon>
        <taxon>Agaricomycetes</taxon>
        <taxon>Gloeophyllales</taxon>
        <taxon>Gloeophyllaceae</taxon>
        <taxon>Gloeophyllum</taxon>
    </lineage>
</organism>
<dbReference type="HOGENOM" id="CLU_071640_0_0_1"/>
<dbReference type="OrthoDB" id="2748701at2759"/>
<evidence type="ECO:0000313" key="1">
    <source>
        <dbReference type="EMBL" id="EPQ58777.1"/>
    </source>
</evidence>
<keyword evidence="2" id="KW-1185">Reference proteome</keyword>
<sequence length="302" mass="33871">MDALPAELIHQILELLCTDASDPFRFRAVAVTTPGQLVSLLDAFTQSSPLAKASMRHLFMVVHKESTEAGSYILQRTSHTLETLTCLIEDSGASVDQTIIWTTFPRLTALTLRYRIYPYYFFIFGGPPESIPTLPNLRYLHVAQERLENIHAVHRTMDLFARRTGGRLERARVSSVIVGEASIRSLQEILSFGTVGGAPPVPASLRYYVIELDSVARWWSQPESQVTDRLVDLKRWAEEQGVVQLIILPSSRTYEKTPEMWKEEWLQVQSGAVDRVAEWLDTMHGTASVASPDSSGGVQVLE</sequence>